<organism evidence="5">
    <name type="scientific">Haemonchus placei</name>
    <name type="common">Barber's pole worm</name>
    <dbReference type="NCBI Taxonomy" id="6290"/>
    <lineage>
        <taxon>Eukaryota</taxon>
        <taxon>Metazoa</taxon>
        <taxon>Ecdysozoa</taxon>
        <taxon>Nematoda</taxon>
        <taxon>Chromadorea</taxon>
        <taxon>Rhabditida</taxon>
        <taxon>Rhabditina</taxon>
        <taxon>Rhabditomorpha</taxon>
        <taxon>Strongyloidea</taxon>
        <taxon>Trichostrongylidae</taxon>
        <taxon>Haemonchus</taxon>
    </lineage>
</organism>
<evidence type="ECO:0000259" key="2">
    <source>
        <dbReference type="Pfam" id="PF07245"/>
    </source>
</evidence>
<feature type="domain" description="Phlebovirus glycoprotein G2 fusion" evidence="2">
    <location>
        <begin position="338"/>
        <end position="461"/>
    </location>
</feature>
<dbReference type="Pfam" id="PF07245">
    <property type="entry name" value="Phlebovirus_G2"/>
    <property type="match status" value="1"/>
</dbReference>
<feature type="transmembrane region" description="Helical" evidence="1">
    <location>
        <begin position="240"/>
        <end position="261"/>
    </location>
</feature>
<proteinExistence type="predicted"/>
<dbReference type="EMBL" id="UZAF01016414">
    <property type="protein sequence ID" value="VDO27553.1"/>
    <property type="molecule type" value="Genomic_DNA"/>
</dbReference>
<keyword evidence="1" id="KW-0472">Membrane</keyword>
<accession>A0A0N4W776</accession>
<dbReference type="Gene3D" id="2.60.98.50">
    <property type="match status" value="1"/>
</dbReference>
<protein>
    <submittedName>
        <fullName evidence="5">Phlebovirus_G2 domain-containing protein</fullName>
    </submittedName>
</protein>
<evidence type="ECO:0000313" key="3">
    <source>
        <dbReference type="EMBL" id="VDO27553.1"/>
    </source>
</evidence>
<evidence type="ECO:0000256" key="1">
    <source>
        <dbReference type="SAM" id="Phobius"/>
    </source>
</evidence>
<reference evidence="5" key="1">
    <citation type="submission" date="2017-02" db="UniProtKB">
        <authorList>
            <consortium name="WormBaseParasite"/>
        </authorList>
    </citation>
    <scope>IDENTIFICATION</scope>
</reference>
<keyword evidence="4" id="KW-1185">Reference proteome</keyword>
<dbReference type="OrthoDB" id="5870339at2759"/>
<name>A0A0N4W776_HAEPC</name>
<evidence type="ECO:0000313" key="4">
    <source>
        <dbReference type="Proteomes" id="UP000268014"/>
    </source>
</evidence>
<evidence type="ECO:0000313" key="5">
    <source>
        <dbReference type="WBParaSite" id="HPLM_0000596301-mRNA-1"/>
    </source>
</evidence>
<dbReference type="AlphaFoldDB" id="A0A0N4W776"/>
<gene>
    <name evidence="3" type="ORF">HPLM_LOCUS5955</name>
</gene>
<dbReference type="OMA" id="CEDINAF"/>
<sequence length="472" mass="54040">MSKINTVPLDILGYKPTHVCSFQESPNCAEDRKLGILHQIELYDGAKIVVRELHTTTREFLDENDYYCFDAEGKTVPLPLPSAIFLSTTHILEPNPRSVFCLYSSAVTTFDTDTTSFIIKAWGTTTKEYYPYRQDKGISLNVYSIPKCVPGGVSMETTETYDRLEVCVASICIYAKKYKADTAIFSPSSFAMFHLNGWIKGKRSFATTLFCPGQPICETIHCRMCWQKLYNVQCWSITEIAASLIFAMAIMVMLHLCTPIFRIIRWAFKKGTCFFVNIFKSMLLKFKTPTKRKQTYNVSTASYQPRRRKKKLYGVIATAMLLTPASQCCSDIVSIRSDTVHCTVVNDKNQEACFLLTNRGKEPMGTIAIRLENIADICQQKTEYFTRDHQFYSESRHQCLKTESCHGNICRKITPNTKLNDFSIVSNANPGYTFCVPSCKCLWCNFFFYCEDTCLFYLTFSTIYRIHGHCRL</sequence>
<dbReference type="WBParaSite" id="HPLM_0000596301-mRNA-1">
    <property type="protein sequence ID" value="HPLM_0000596301-mRNA-1"/>
    <property type="gene ID" value="HPLM_0000596301"/>
</dbReference>
<dbReference type="InterPro" id="IPR009878">
    <property type="entry name" value="Phlebovirus_G2_fusion"/>
</dbReference>
<dbReference type="Proteomes" id="UP000268014">
    <property type="component" value="Unassembled WGS sequence"/>
</dbReference>
<keyword evidence="1" id="KW-1133">Transmembrane helix</keyword>
<dbReference type="STRING" id="6290.A0A0N4W776"/>
<reference evidence="3 4" key="2">
    <citation type="submission" date="2018-11" db="EMBL/GenBank/DDBJ databases">
        <authorList>
            <consortium name="Pathogen Informatics"/>
        </authorList>
    </citation>
    <scope>NUCLEOTIDE SEQUENCE [LARGE SCALE GENOMIC DNA]</scope>
    <source>
        <strain evidence="3 4">MHpl1</strain>
    </source>
</reference>
<keyword evidence="1" id="KW-0812">Transmembrane</keyword>